<dbReference type="SUPFAM" id="SSF46785">
    <property type="entry name" value="Winged helix' DNA-binding domain"/>
    <property type="match status" value="1"/>
</dbReference>
<accession>A0ABU4B333</accession>
<dbReference type="InterPro" id="IPR008920">
    <property type="entry name" value="TF_FadR/GntR_C"/>
</dbReference>
<keyword evidence="1" id="KW-0805">Transcription regulation</keyword>
<evidence type="ECO:0000256" key="3">
    <source>
        <dbReference type="ARBA" id="ARBA00023163"/>
    </source>
</evidence>
<dbReference type="PROSITE" id="PS50949">
    <property type="entry name" value="HTH_GNTR"/>
    <property type="match status" value="1"/>
</dbReference>
<sequence length="224" mass="24112">MASTEGRESLSRSVFDAIRTRILDGRLRPGETLSERNLGTELQVSRVPIREALPLLEAAGLVTLSPRRPAVVTGVTRSSVDELYDIRSALEPLVARRAASAVAAGADSSSLVDAVSRAGAALERGDLLEFHHASSGVHSGIEALSANRLFPVIMEPLRERSNRLNMANLERDPSLRHGEHVSLVDAIAKGDTELAAAVAFAHVEWGRARTFETLAQVPGYDPQH</sequence>
<name>A0ABU4B333_9NOCA</name>
<dbReference type="PANTHER" id="PTHR43537">
    <property type="entry name" value="TRANSCRIPTIONAL REGULATOR, GNTR FAMILY"/>
    <property type="match status" value="1"/>
</dbReference>
<keyword evidence="6" id="KW-1185">Reference proteome</keyword>
<dbReference type="Gene3D" id="1.10.10.10">
    <property type="entry name" value="Winged helix-like DNA-binding domain superfamily/Winged helix DNA-binding domain"/>
    <property type="match status" value="1"/>
</dbReference>
<dbReference type="InterPro" id="IPR036390">
    <property type="entry name" value="WH_DNA-bd_sf"/>
</dbReference>
<dbReference type="SMART" id="SM00345">
    <property type="entry name" value="HTH_GNTR"/>
    <property type="match status" value="1"/>
</dbReference>
<evidence type="ECO:0000313" key="5">
    <source>
        <dbReference type="EMBL" id="MDV6232920.1"/>
    </source>
</evidence>
<dbReference type="InterPro" id="IPR011711">
    <property type="entry name" value="GntR_C"/>
</dbReference>
<dbReference type="Proteomes" id="UP001185899">
    <property type="component" value="Unassembled WGS sequence"/>
</dbReference>
<dbReference type="PANTHER" id="PTHR43537:SF24">
    <property type="entry name" value="GLUCONATE OPERON TRANSCRIPTIONAL REPRESSOR"/>
    <property type="match status" value="1"/>
</dbReference>
<keyword evidence="2" id="KW-0238">DNA-binding</keyword>
<dbReference type="EMBL" id="JAWLKE010000008">
    <property type="protein sequence ID" value="MDV6232920.1"/>
    <property type="molecule type" value="Genomic_DNA"/>
</dbReference>
<dbReference type="CDD" id="cd07377">
    <property type="entry name" value="WHTH_GntR"/>
    <property type="match status" value="1"/>
</dbReference>
<dbReference type="Pfam" id="PF00392">
    <property type="entry name" value="GntR"/>
    <property type="match status" value="1"/>
</dbReference>
<dbReference type="SMART" id="SM00895">
    <property type="entry name" value="FCD"/>
    <property type="match status" value="1"/>
</dbReference>
<evidence type="ECO:0000256" key="1">
    <source>
        <dbReference type="ARBA" id="ARBA00023015"/>
    </source>
</evidence>
<dbReference type="PRINTS" id="PR00035">
    <property type="entry name" value="HTHGNTR"/>
</dbReference>
<evidence type="ECO:0000259" key="4">
    <source>
        <dbReference type="PROSITE" id="PS50949"/>
    </source>
</evidence>
<feature type="domain" description="HTH gntR-type" evidence="4">
    <location>
        <begin position="8"/>
        <end position="75"/>
    </location>
</feature>
<comment type="caution">
    <text evidence="5">The sequence shown here is derived from an EMBL/GenBank/DDBJ whole genome shotgun (WGS) entry which is preliminary data.</text>
</comment>
<dbReference type="InterPro" id="IPR000524">
    <property type="entry name" value="Tscrpt_reg_HTH_GntR"/>
</dbReference>
<proteinExistence type="predicted"/>
<dbReference type="InterPro" id="IPR036388">
    <property type="entry name" value="WH-like_DNA-bd_sf"/>
</dbReference>
<protein>
    <submittedName>
        <fullName evidence="5">GntR family transcriptional regulator</fullName>
    </submittedName>
</protein>
<reference evidence="5 6" key="1">
    <citation type="submission" date="2023-10" db="EMBL/GenBank/DDBJ databases">
        <title>Development of a sustainable strategy for remediation of hydrocarbon-contaminated territories based on the waste exchange concept.</title>
        <authorList>
            <person name="Krivoruchko A."/>
        </authorList>
    </citation>
    <scope>NUCLEOTIDE SEQUENCE [LARGE SCALE GENOMIC DNA]</scope>
    <source>
        <strain evidence="5 6">IEGM 1322</strain>
    </source>
</reference>
<keyword evidence="3" id="KW-0804">Transcription</keyword>
<evidence type="ECO:0000313" key="6">
    <source>
        <dbReference type="Proteomes" id="UP001185899"/>
    </source>
</evidence>
<evidence type="ECO:0000256" key="2">
    <source>
        <dbReference type="ARBA" id="ARBA00023125"/>
    </source>
</evidence>
<dbReference type="Pfam" id="PF07729">
    <property type="entry name" value="FCD"/>
    <property type="match status" value="1"/>
</dbReference>
<dbReference type="Gene3D" id="1.20.120.530">
    <property type="entry name" value="GntR ligand-binding domain-like"/>
    <property type="match status" value="1"/>
</dbReference>
<dbReference type="SUPFAM" id="SSF48008">
    <property type="entry name" value="GntR ligand-binding domain-like"/>
    <property type="match status" value="1"/>
</dbReference>
<organism evidence="5 6">
    <name type="scientific">Rhodococcus cercidiphylli</name>
    <dbReference type="NCBI Taxonomy" id="489916"/>
    <lineage>
        <taxon>Bacteria</taxon>
        <taxon>Bacillati</taxon>
        <taxon>Actinomycetota</taxon>
        <taxon>Actinomycetes</taxon>
        <taxon>Mycobacteriales</taxon>
        <taxon>Nocardiaceae</taxon>
        <taxon>Rhodococcus</taxon>
    </lineage>
</organism>
<dbReference type="RefSeq" id="WP_317549263.1">
    <property type="nucleotide sequence ID" value="NZ_JAWLKE010000008.1"/>
</dbReference>
<gene>
    <name evidence="5" type="ORF">R3P95_20395</name>
</gene>